<dbReference type="VEuPathDB" id="FungiDB:RhiirA1_470361"/>
<dbReference type="EMBL" id="LLXL01000503">
    <property type="protein sequence ID" value="PKK71629.1"/>
    <property type="molecule type" value="Genomic_DNA"/>
</dbReference>
<name>A0A2N1NCP5_9GLOM</name>
<evidence type="ECO:0000313" key="2">
    <source>
        <dbReference type="EMBL" id="PKK71629.1"/>
    </source>
</evidence>
<dbReference type="VEuPathDB" id="FungiDB:RhiirFUN_023006"/>
<keyword evidence="1" id="KW-0472">Membrane</keyword>
<reference evidence="2 3" key="2">
    <citation type="submission" date="2017-10" db="EMBL/GenBank/DDBJ databases">
        <title>Extensive intraspecific genome diversity in a model arbuscular mycorrhizal fungus.</title>
        <authorList>
            <person name="Chen E.C.H."/>
            <person name="Morin E."/>
            <person name="Baudet D."/>
            <person name="Noel J."/>
            <person name="Ndikumana S."/>
            <person name="Charron P."/>
            <person name="St-Onge C."/>
            <person name="Giorgi J."/>
            <person name="Grigoriev I.V."/>
            <person name="Roux C."/>
            <person name="Martin F.M."/>
            <person name="Corradi N."/>
        </authorList>
    </citation>
    <scope>NUCLEOTIDE SEQUENCE [LARGE SCALE GENOMIC DNA]</scope>
    <source>
        <strain evidence="2 3">C2</strain>
    </source>
</reference>
<evidence type="ECO:0000313" key="3">
    <source>
        <dbReference type="Proteomes" id="UP000233469"/>
    </source>
</evidence>
<proteinExistence type="predicted"/>
<organism evidence="2 3">
    <name type="scientific">Rhizophagus irregularis</name>
    <dbReference type="NCBI Taxonomy" id="588596"/>
    <lineage>
        <taxon>Eukaryota</taxon>
        <taxon>Fungi</taxon>
        <taxon>Fungi incertae sedis</taxon>
        <taxon>Mucoromycota</taxon>
        <taxon>Glomeromycotina</taxon>
        <taxon>Glomeromycetes</taxon>
        <taxon>Glomerales</taxon>
        <taxon>Glomeraceae</taxon>
        <taxon>Rhizophagus</taxon>
    </lineage>
</organism>
<protein>
    <submittedName>
        <fullName evidence="2">Uncharacterized protein</fullName>
    </submittedName>
</protein>
<dbReference type="Proteomes" id="UP000233469">
    <property type="component" value="Unassembled WGS sequence"/>
</dbReference>
<evidence type="ECO:0000256" key="1">
    <source>
        <dbReference type="SAM" id="Phobius"/>
    </source>
</evidence>
<sequence length="233" mass="27141">MTLRQVLELEDYIKNLSLITDDRKARVDLGNVYVVFFVCIIIIIEKAVTCNDAMSVRLAMSKSVPNVLMLSEKSPLVPLTFSKVSSYDRSFIQGRQAYRCTWEGCKEQLSNNSKFKDLLITLNLFFFVLSATCNNSHQFQSSDDLHHHLIYRHNDSVMNYTGADDMTKREKGDTSEDEDYKNYFDKRNDKRYYGKSENEIIWEALCSYSDPKLIEKIESDFKLLKITKILMMV</sequence>
<reference evidence="2 3" key="1">
    <citation type="submission" date="2016-04" db="EMBL/GenBank/DDBJ databases">
        <title>Genome analyses suggest a sexual origin of heterokaryosis in a supposedly ancient asexual fungus.</title>
        <authorList>
            <person name="Ropars J."/>
            <person name="Sedzielewska K."/>
            <person name="Noel J."/>
            <person name="Charron P."/>
            <person name="Farinelli L."/>
            <person name="Marton T."/>
            <person name="Kruger M."/>
            <person name="Pelin A."/>
            <person name="Brachmann A."/>
            <person name="Corradi N."/>
        </authorList>
    </citation>
    <scope>NUCLEOTIDE SEQUENCE [LARGE SCALE GENOMIC DNA]</scope>
    <source>
        <strain evidence="2 3">C2</strain>
    </source>
</reference>
<gene>
    <name evidence="2" type="ORF">RhiirC2_778184</name>
</gene>
<accession>A0A2N1NCP5</accession>
<keyword evidence="1" id="KW-1133">Transmembrane helix</keyword>
<feature type="transmembrane region" description="Helical" evidence="1">
    <location>
        <begin position="30"/>
        <end position="48"/>
    </location>
</feature>
<dbReference type="AlphaFoldDB" id="A0A2N1NCP5"/>
<keyword evidence="1" id="KW-0812">Transmembrane</keyword>
<comment type="caution">
    <text evidence="2">The sequence shown here is derived from an EMBL/GenBank/DDBJ whole genome shotgun (WGS) entry which is preliminary data.</text>
</comment>
<dbReference type="VEuPathDB" id="FungiDB:FUN_017657"/>